<dbReference type="InterPro" id="IPR004294">
    <property type="entry name" value="Carotenoid_Oase"/>
</dbReference>
<organism evidence="7 8">
    <name type="scientific">Cyclostephanos tholiformis</name>
    <dbReference type="NCBI Taxonomy" id="382380"/>
    <lineage>
        <taxon>Eukaryota</taxon>
        <taxon>Sar</taxon>
        <taxon>Stramenopiles</taxon>
        <taxon>Ochrophyta</taxon>
        <taxon>Bacillariophyta</taxon>
        <taxon>Coscinodiscophyceae</taxon>
        <taxon>Thalassiosirophycidae</taxon>
        <taxon>Stephanodiscales</taxon>
        <taxon>Stephanodiscaceae</taxon>
        <taxon>Cyclostephanos</taxon>
    </lineage>
</organism>
<dbReference type="Proteomes" id="UP001530377">
    <property type="component" value="Unassembled WGS sequence"/>
</dbReference>
<feature type="signal peptide" evidence="6">
    <location>
        <begin position="1"/>
        <end position="17"/>
    </location>
</feature>
<feature type="binding site" evidence="5">
    <location>
        <position position="333"/>
    </location>
    <ligand>
        <name>Fe cation</name>
        <dbReference type="ChEBI" id="CHEBI:24875"/>
        <note>catalytic</note>
    </ligand>
</feature>
<accession>A0ABD3RDC0</accession>
<keyword evidence="2 5" id="KW-0479">Metal-binding</keyword>
<dbReference type="EMBL" id="JALLPB020000377">
    <property type="protein sequence ID" value="KAL3809776.1"/>
    <property type="molecule type" value="Genomic_DNA"/>
</dbReference>
<name>A0ABD3RDC0_9STRA</name>
<protein>
    <submittedName>
        <fullName evidence="7">Uncharacterized protein</fullName>
    </submittedName>
</protein>
<comment type="similarity">
    <text evidence="1">Belongs to the carotenoid oxygenase family.</text>
</comment>
<gene>
    <name evidence="7" type="ORF">ACHAXA_005447</name>
</gene>
<dbReference type="Pfam" id="PF03055">
    <property type="entry name" value="RPE65"/>
    <property type="match status" value="1"/>
</dbReference>
<keyword evidence="6" id="KW-0732">Signal</keyword>
<keyword evidence="4 5" id="KW-0408">Iron</keyword>
<evidence type="ECO:0000256" key="5">
    <source>
        <dbReference type="PIRSR" id="PIRSR604294-1"/>
    </source>
</evidence>
<reference evidence="7 8" key="1">
    <citation type="submission" date="2024-10" db="EMBL/GenBank/DDBJ databases">
        <title>Updated reference genomes for cyclostephanoid diatoms.</title>
        <authorList>
            <person name="Roberts W.R."/>
            <person name="Alverson A.J."/>
        </authorList>
    </citation>
    <scope>NUCLEOTIDE SEQUENCE [LARGE SCALE GENOMIC DNA]</scope>
    <source>
        <strain evidence="7 8">AJA228-03</strain>
    </source>
</reference>
<keyword evidence="3" id="KW-0560">Oxidoreductase</keyword>
<evidence type="ECO:0000313" key="8">
    <source>
        <dbReference type="Proteomes" id="UP001530377"/>
    </source>
</evidence>
<proteinExistence type="inferred from homology"/>
<evidence type="ECO:0000256" key="2">
    <source>
        <dbReference type="ARBA" id="ARBA00022723"/>
    </source>
</evidence>
<evidence type="ECO:0000256" key="6">
    <source>
        <dbReference type="SAM" id="SignalP"/>
    </source>
</evidence>
<dbReference type="GO" id="GO:0016491">
    <property type="term" value="F:oxidoreductase activity"/>
    <property type="evidence" value="ECO:0007669"/>
    <property type="project" value="UniProtKB-KW"/>
</dbReference>
<dbReference type="PANTHER" id="PTHR10543:SF89">
    <property type="entry name" value="CAROTENOID 9,10(9',10')-CLEAVAGE DIOXYGENASE 1"/>
    <property type="match status" value="1"/>
</dbReference>
<evidence type="ECO:0000256" key="4">
    <source>
        <dbReference type="ARBA" id="ARBA00023004"/>
    </source>
</evidence>
<evidence type="ECO:0000256" key="3">
    <source>
        <dbReference type="ARBA" id="ARBA00023002"/>
    </source>
</evidence>
<feature type="binding site" evidence="5">
    <location>
        <position position="267"/>
    </location>
    <ligand>
        <name>Fe cation</name>
        <dbReference type="ChEBI" id="CHEBI:24875"/>
        <note>catalytic</note>
    </ligand>
</feature>
<evidence type="ECO:0000313" key="7">
    <source>
        <dbReference type="EMBL" id="KAL3809776.1"/>
    </source>
</evidence>
<feature type="chain" id="PRO_5044745998" evidence="6">
    <location>
        <begin position="18"/>
        <end position="493"/>
    </location>
</feature>
<dbReference type="AlphaFoldDB" id="A0ABD3RDC0"/>
<evidence type="ECO:0000256" key="1">
    <source>
        <dbReference type="ARBA" id="ARBA00006787"/>
    </source>
</evidence>
<sequence length="493" mass="56479">MIKIGSILLLLCGDVQAFIFYHSRKTRVAPLEYIPDGALPDALPSTSDERKRPPVRRSFLHQLDRFLTELQGTGEHLRKYPLKWSKDQFPIASTHTLMIMNGKATYTNQFIPSPRFSIERELGEEYFPTIGEYKGMVGLMKLTFHSQLVKEKIEDLLTVAPPNTNIMMYRGRLYCLHEACLPMEVRMHPDGRLDYIGYETFDGVLDYPVSAHPVIDGDDLLFHSYSVDEDLIKEHGTMKVGRYNSRTAAVDTYLVPTPTKSHVSFAHSIMHTDNYIIVWDCSVHFKTDALFLGGSFFRNNRDFTLKFGLIPKNAKSREDVIWVDSGECGAIVHPLHAWEEVVEEESGDTRTIIKLWAPVCKDLDLDLEKSNTFHMTEYMIDPKSKASTHVVIDDTINSEFANMPQNRPSLSRFVRRRHCHQQKLLVTARLLKLTLVIVRPTRSEALSRSMTSMDLVPFLETPVTLLDMPNGTWYHDVYTARFTMQTMKGVANL</sequence>
<dbReference type="GO" id="GO:0046872">
    <property type="term" value="F:metal ion binding"/>
    <property type="evidence" value="ECO:0007669"/>
    <property type="project" value="UniProtKB-KW"/>
</dbReference>
<keyword evidence="8" id="KW-1185">Reference proteome</keyword>
<feature type="binding site" evidence="5">
    <location>
        <position position="212"/>
    </location>
    <ligand>
        <name>Fe cation</name>
        <dbReference type="ChEBI" id="CHEBI:24875"/>
        <note>catalytic</note>
    </ligand>
</feature>
<dbReference type="PANTHER" id="PTHR10543">
    <property type="entry name" value="BETA-CAROTENE DIOXYGENASE"/>
    <property type="match status" value="1"/>
</dbReference>
<comment type="cofactor">
    <cofactor evidence="5">
        <name>Fe(2+)</name>
        <dbReference type="ChEBI" id="CHEBI:29033"/>
    </cofactor>
    <text evidence="5">Binds 1 Fe(2+) ion per subunit.</text>
</comment>
<comment type="caution">
    <text evidence="7">The sequence shown here is derived from an EMBL/GenBank/DDBJ whole genome shotgun (WGS) entry which is preliminary data.</text>
</comment>